<sequence length="287" mass="31351">MARVRGLIGALGSSAADVLIHGETGTGKELVARCLHDASPRAKGNFVAINCGGLPETLFESEIFGHEAGAYTGASKRRIGKIEYASGGTLFLDEIETMPVPMQIKLLRVLQERTLERLGSNTPIPIDCRIIAATKEDLTVLAEQGKFRADLYYRLNVVRIELPPLRERREDIPALYDAFLLQAAKRYNRPPPALTTDTLHRLMAQDWPGNIRELKNAAECHVLGIGATAGGGAPAVAPSLTEAVENYERLLIADEFTRQGGNIQRTADALKTARTTLHDKLKKYGLL</sequence>
<organism evidence="7">
    <name type="scientific">bioreactor metagenome</name>
    <dbReference type="NCBI Taxonomy" id="1076179"/>
    <lineage>
        <taxon>unclassified sequences</taxon>
        <taxon>metagenomes</taxon>
        <taxon>ecological metagenomes</taxon>
    </lineage>
</organism>
<evidence type="ECO:0000256" key="2">
    <source>
        <dbReference type="ARBA" id="ARBA00022840"/>
    </source>
</evidence>
<dbReference type="InterPro" id="IPR025944">
    <property type="entry name" value="Sigma_54_int_dom_CS"/>
</dbReference>
<dbReference type="PANTHER" id="PTHR32071">
    <property type="entry name" value="TRANSCRIPTIONAL REGULATORY PROTEIN"/>
    <property type="match status" value="1"/>
</dbReference>
<dbReference type="GO" id="GO:0043565">
    <property type="term" value="F:sequence-specific DNA binding"/>
    <property type="evidence" value="ECO:0007669"/>
    <property type="project" value="InterPro"/>
</dbReference>
<dbReference type="FunFam" id="3.40.50.300:FF:000006">
    <property type="entry name" value="DNA-binding transcriptional regulator NtrC"/>
    <property type="match status" value="1"/>
</dbReference>
<dbReference type="SUPFAM" id="SSF46689">
    <property type="entry name" value="Homeodomain-like"/>
    <property type="match status" value="1"/>
</dbReference>
<evidence type="ECO:0000256" key="5">
    <source>
        <dbReference type="ARBA" id="ARBA00023163"/>
    </source>
</evidence>
<feature type="domain" description="Sigma-54 factor interaction" evidence="6">
    <location>
        <begin position="1"/>
        <end position="223"/>
    </location>
</feature>
<dbReference type="GO" id="GO:0006355">
    <property type="term" value="P:regulation of DNA-templated transcription"/>
    <property type="evidence" value="ECO:0007669"/>
    <property type="project" value="InterPro"/>
</dbReference>
<dbReference type="InterPro" id="IPR002078">
    <property type="entry name" value="Sigma_54_int"/>
</dbReference>
<dbReference type="PROSITE" id="PS00675">
    <property type="entry name" value="SIGMA54_INTERACT_1"/>
    <property type="match status" value="1"/>
</dbReference>
<reference evidence="7" key="1">
    <citation type="submission" date="2019-08" db="EMBL/GenBank/DDBJ databases">
        <authorList>
            <person name="Kucharzyk K."/>
            <person name="Murdoch R.W."/>
            <person name="Higgins S."/>
            <person name="Loffler F."/>
        </authorList>
    </citation>
    <scope>NUCLEOTIDE SEQUENCE</scope>
</reference>
<dbReference type="InterPro" id="IPR025662">
    <property type="entry name" value="Sigma_54_int_dom_ATP-bd_1"/>
</dbReference>
<dbReference type="Gene3D" id="3.40.50.300">
    <property type="entry name" value="P-loop containing nucleotide triphosphate hydrolases"/>
    <property type="match status" value="1"/>
</dbReference>
<dbReference type="GO" id="GO:0005524">
    <property type="term" value="F:ATP binding"/>
    <property type="evidence" value="ECO:0007669"/>
    <property type="project" value="UniProtKB-KW"/>
</dbReference>
<dbReference type="InterPro" id="IPR002197">
    <property type="entry name" value="HTH_Fis"/>
</dbReference>
<name>A0A645EBF6_9ZZZZ</name>
<evidence type="ECO:0000259" key="6">
    <source>
        <dbReference type="PROSITE" id="PS50045"/>
    </source>
</evidence>
<dbReference type="PROSITE" id="PS00676">
    <property type="entry name" value="SIGMA54_INTERACT_2"/>
    <property type="match status" value="1"/>
</dbReference>
<dbReference type="SMART" id="SM00382">
    <property type="entry name" value="AAA"/>
    <property type="match status" value="1"/>
</dbReference>
<dbReference type="InterPro" id="IPR003593">
    <property type="entry name" value="AAA+_ATPase"/>
</dbReference>
<dbReference type="SUPFAM" id="SSF52540">
    <property type="entry name" value="P-loop containing nucleoside triphosphate hydrolases"/>
    <property type="match status" value="1"/>
</dbReference>
<keyword evidence="4" id="KW-0238">DNA-binding</keyword>
<dbReference type="AlphaFoldDB" id="A0A645EBF6"/>
<dbReference type="Pfam" id="PF02954">
    <property type="entry name" value="HTH_8"/>
    <property type="match status" value="1"/>
</dbReference>
<evidence type="ECO:0000256" key="3">
    <source>
        <dbReference type="ARBA" id="ARBA00023015"/>
    </source>
</evidence>
<dbReference type="PROSITE" id="PS00688">
    <property type="entry name" value="SIGMA54_INTERACT_3"/>
    <property type="match status" value="1"/>
</dbReference>
<dbReference type="Gene3D" id="1.10.10.60">
    <property type="entry name" value="Homeodomain-like"/>
    <property type="match status" value="1"/>
</dbReference>
<protein>
    <submittedName>
        <fullName evidence="7">C4-dicarboxylate transport transcriptional regulatory protein DctD</fullName>
    </submittedName>
</protein>
<dbReference type="CDD" id="cd00009">
    <property type="entry name" value="AAA"/>
    <property type="match status" value="1"/>
</dbReference>
<dbReference type="InterPro" id="IPR009057">
    <property type="entry name" value="Homeodomain-like_sf"/>
</dbReference>
<dbReference type="InterPro" id="IPR058031">
    <property type="entry name" value="AAA_lid_NorR"/>
</dbReference>
<accession>A0A645EBF6</accession>
<comment type="caution">
    <text evidence="7">The sequence shown here is derived from an EMBL/GenBank/DDBJ whole genome shotgun (WGS) entry which is preliminary data.</text>
</comment>
<keyword evidence="1" id="KW-0547">Nucleotide-binding</keyword>
<proteinExistence type="predicted"/>
<evidence type="ECO:0000256" key="4">
    <source>
        <dbReference type="ARBA" id="ARBA00023125"/>
    </source>
</evidence>
<keyword evidence="5" id="KW-0804">Transcription</keyword>
<dbReference type="InterPro" id="IPR025943">
    <property type="entry name" value="Sigma_54_int_dom_ATP-bd_2"/>
</dbReference>
<dbReference type="Pfam" id="PF00158">
    <property type="entry name" value="Sigma54_activat"/>
    <property type="match status" value="1"/>
</dbReference>
<dbReference type="Pfam" id="PF25601">
    <property type="entry name" value="AAA_lid_14"/>
    <property type="match status" value="1"/>
</dbReference>
<dbReference type="EMBL" id="VSSQ01045280">
    <property type="protein sequence ID" value="MPM99170.1"/>
    <property type="molecule type" value="Genomic_DNA"/>
</dbReference>
<gene>
    <name evidence="7" type="primary">dctD_3</name>
    <name evidence="7" type="ORF">SDC9_146361</name>
</gene>
<evidence type="ECO:0000256" key="1">
    <source>
        <dbReference type="ARBA" id="ARBA00022741"/>
    </source>
</evidence>
<dbReference type="PANTHER" id="PTHR32071:SF57">
    <property type="entry name" value="C4-DICARBOXYLATE TRANSPORT TRANSCRIPTIONAL REGULATORY PROTEIN DCTD"/>
    <property type="match status" value="1"/>
</dbReference>
<keyword evidence="3" id="KW-0805">Transcription regulation</keyword>
<keyword evidence="2" id="KW-0067">ATP-binding</keyword>
<dbReference type="InterPro" id="IPR027417">
    <property type="entry name" value="P-loop_NTPase"/>
</dbReference>
<dbReference type="Gene3D" id="1.10.8.60">
    <property type="match status" value="1"/>
</dbReference>
<evidence type="ECO:0000313" key="7">
    <source>
        <dbReference type="EMBL" id="MPM99170.1"/>
    </source>
</evidence>
<dbReference type="PROSITE" id="PS50045">
    <property type="entry name" value="SIGMA54_INTERACT_4"/>
    <property type="match status" value="1"/>
</dbReference>